<dbReference type="GO" id="GO:0006887">
    <property type="term" value="P:exocytosis"/>
    <property type="evidence" value="ECO:0007669"/>
    <property type="project" value="UniProtKB-KW"/>
</dbReference>
<feature type="region of interest" description="Disordered" evidence="6">
    <location>
        <begin position="122"/>
        <end position="149"/>
    </location>
</feature>
<feature type="region of interest" description="Disordered" evidence="6">
    <location>
        <begin position="223"/>
        <end position="267"/>
    </location>
</feature>
<evidence type="ECO:0000313" key="9">
    <source>
        <dbReference type="EMBL" id="KIH88485.1"/>
    </source>
</evidence>
<comment type="caution">
    <text evidence="9">The sequence shown here is derived from an EMBL/GenBank/DDBJ whole genome shotgun (WGS) entry which is preliminary data.</text>
</comment>
<gene>
    <name evidence="9" type="ORF">SPBR_06592</name>
</gene>
<dbReference type="Pfam" id="PF07393">
    <property type="entry name" value="Sec10_HB"/>
    <property type="match status" value="1"/>
</dbReference>
<evidence type="ECO:0000256" key="2">
    <source>
        <dbReference type="ARBA" id="ARBA00022448"/>
    </source>
</evidence>
<dbReference type="PANTHER" id="PTHR12100:SF0">
    <property type="entry name" value="EXOCYST COMPLEX COMPONENT 5"/>
    <property type="match status" value="1"/>
</dbReference>
<evidence type="ECO:0000259" key="7">
    <source>
        <dbReference type="Pfam" id="PF07393"/>
    </source>
</evidence>
<keyword evidence="10" id="KW-1185">Reference proteome</keyword>
<dbReference type="AlphaFoldDB" id="A0A0C2INC5"/>
<keyword evidence="2" id="KW-0813">Transport</keyword>
<evidence type="ECO:0000256" key="3">
    <source>
        <dbReference type="ARBA" id="ARBA00022483"/>
    </source>
</evidence>
<dbReference type="VEuPathDB" id="FungiDB:SPBR_06592"/>
<feature type="domain" description="Exocyst complex component Sec10 N-terminal" evidence="8">
    <location>
        <begin position="59"/>
        <end position="192"/>
    </location>
</feature>
<dbReference type="Proteomes" id="UP000031575">
    <property type="component" value="Unassembled WGS sequence"/>
</dbReference>
<proteinExistence type="inferred from homology"/>
<feature type="compositionally biased region" description="Low complexity" evidence="6">
    <location>
        <begin position="235"/>
        <end position="251"/>
    </location>
</feature>
<dbReference type="Pfam" id="PF20667">
    <property type="entry name" value="Sec10_N"/>
    <property type="match status" value="1"/>
</dbReference>
<organism evidence="9 10">
    <name type="scientific">Sporothrix brasiliensis 5110</name>
    <dbReference type="NCBI Taxonomy" id="1398154"/>
    <lineage>
        <taxon>Eukaryota</taxon>
        <taxon>Fungi</taxon>
        <taxon>Dikarya</taxon>
        <taxon>Ascomycota</taxon>
        <taxon>Pezizomycotina</taxon>
        <taxon>Sordariomycetes</taxon>
        <taxon>Sordariomycetidae</taxon>
        <taxon>Ophiostomatales</taxon>
        <taxon>Ophiostomataceae</taxon>
        <taxon>Sporothrix</taxon>
    </lineage>
</organism>
<keyword evidence="3" id="KW-0268">Exocytosis</keyword>
<accession>A0A0C2INC5</accession>
<dbReference type="RefSeq" id="XP_040616495.1">
    <property type="nucleotide sequence ID" value="XM_040764848.1"/>
</dbReference>
<dbReference type="HOGENOM" id="CLU_008002_1_0_1"/>
<dbReference type="GO" id="GO:0000145">
    <property type="term" value="C:exocyst"/>
    <property type="evidence" value="ECO:0007669"/>
    <property type="project" value="TreeGrafter"/>
</dbReference>
<name>A0A0C2INC5_9PEZI</name>
<dbReference type="GeneID" id="63679769"/>
<dbReference type="GO" id="GO:0006893">
    <property type="term" value="P:Golgi to plasma membrane transport"/>
    <property type="evidence" value="ECO:0007669"/>
    <property type="project" value="TreeGrafter"/>
</dbReference>
<dbReference type="InterPro" id="IPR048627">
    <property type="entry name" value="Sec10_HB"/>
</dbReference>
<dbReference type="InterPro" id="IPR009976">
    <property type="entry name" value="Sec10-like"/>
</dbReference>
<feature type="domain" description="Exocyst complex component Sec10-like alpha-helical bundle" evidence="7">
    <location>
        <begin position="203"/>
        <end position="878"/>
    </location>
</feature>
<protein>
    <submittedName>
        <fullName evidence="9">Uncharacterized protein</fullName>
    </submittedName>
</protein>
<dbReference type="OrthoDB" id="125856at2759"/>
<reference evidence="9 10" key="1">
    <citation type="journal article" date="2014" name="BMC Genomics">
        <title>Comparative genomics of the major fungal agents of human and animal Sporotrichosis: Sporothrix schenckii and Sporothrix brasiliensis.</title>
        <authorList>
            <person name="Teixeira M.M."/>
            <person name="de Almeida L.G."/>
            <person name="Kubitschek-Barreira P."/>
            <person name="Alves F.L."/>
            <person name="Kioshima E.S."/>
            <person name="Abadio A.K."/>
            <person name="Fernandes L."/>
            <person name="Derengowski L.S."/>
            <person name="Ferreira K.S."/>
            <person name="Souza R.C."/>
            <person name="Ruiz J.C."/>
            <person name="de Andrade N.C."/>
            <person name="Paes H.C."/>
            <person name="Nicola A.M."/>
            <person name="Albuquerque P."/>
            <person name="Gerber A.L."/>
            <person name="Martins V.P."/>
            <person name="Peconick L.D."/>
            <person name="Neto A.V."/>
            <person name="Chaucanez C.B."/>
            <person name="Silva P.A."/>
            <person name="Cunha O.L."/>
            <person name="de Oliveira F.F."/>
            <person name="dos Santos T.C."/>
            <person name="Barros A.L."/>
            <person name="Soares M.A."/>
            <person name="de Oliveira L.M."/>
            <person name="Marini M.M."/>
            <person name="Villalobos-Duno H."/>
            <person name="Cunha M.M."/>
            <person name="de Hoog S."/>
            <person name="da Silveira J.F."/>
            <person name="Henrissat B."/>
            <person name="Nino-Vega G.A."/>
            <person name="Cisalpino P.S."/>
            <person name="Mora-Montes H.M."/>
            <person name="Almeida S.R."/>
            <person name="Stajich J.E."/>
            <person name="Lopes-Bezerra L.M."/>
            <person name="Vasconcelos A.T."/>
            <person name="Felipe M.S."/>
        </authorList>
    </citation>
    <scope>NUCLEOTIDE SEQUENCE [LARGE SCALE GENOMIC DNA]</scope>
    <source>
        <strain evidence="9 10">5110</strain>
    </source>
</reference>
<evidence type="ECO:0000256" key="6">
    <source>
        <dbReference type="SAM" id="MobiDB-lite"/>
    </source>
</evidence>
<dbReference type="PANTHER" id="PTHR12100">
    <property type="entry name" value="SEC10"/>
    <property type="match status" value="1"/>
</dbReference>
<dbReference type="InterPro" id="IPR048625">
    <property type="entry name" value="Sec10_N"/>
</dbReference>
<evidence type="ECO:0000313" key="10">
    <source>
        <dbReference type="Proteomes" id="UP000031575"/>
    </source>
</evidence>
<evidence type="ECO:0000256" key="4">
    <source>
        <dbReference type="ARBA" id="ARBA00023054"/>
    </source>
</evidence>
<comment type="similarity">
    <text evidence="1">Belongs to the SEC10 family.</text>
</comment>
<evidence type="ECO:0000259" key="8">
    <source>
        <dbReference type="Pfam" id="PF20667"/>
    </source>
</evidence>
<feature type="coiled-coil region" evidence="5">
    <location>
        <begin position="63"/>
        <end position="97"/>
    </location>
</feature>
<evidence type="ECO:0000256" key="5">
    <source>
        <dbReference type="SAM" id="Coils"/>
    </source>
</evidence>
<evidence type="ECO:0000256" key="1">
    <source>
        <dbReference type="ARBA" id="ARBA00006572"/>
    </source>
</evidence>
<dbReference type="EMBL" id="AWTV01000009">
    <property type="protein sequence ID" value="KIH88485.1"/>
    <property type="molecule type" value="Genomic_DNA"/>
</dbReference>
<keyword evidence="4 5" id="KW-0175">Coiled coil</keyword>
<sequence>MERVSSAASRALFPKGPSFTLDDFSSKDFIVRDFVDTLAETAVPSNRRSGAAAQQAFDPKPLIRTFENALSQLGSLSEELQEKESDILSQVRRAEIQHDQTLDTLGSKLDQSMTQFEALDLSLNNPGEAENGSTERGSRQGPDTGGGNIAVQIGEKLEELDRKRRRALDATFLVQCWTELCETGQLTPLEDIQRQGGAENKVRCAVISRQLMRISQRLDPASWAETKGGRGANGTNGVNGTNGTSNLTNGSGTNGAGGGGGGGQTHNTREALEKFSETLEQDLLKQFNNSYRRQNFDDMLECAKVLHDFNGGTSVIAAFVNQHQFFIDRDQLLTDEVTTDGETWNQLADPDADPPGVEPSLQSLIDEVRIIMQEESFIIKRAFPYYETVLIKFIQRVFQQSIQQRLEMVLEKASTVSMLAYLRSLHASRSYIGALVEDLKTHGLTEHPEPCSSQIAQTLDQQVEELFVPYLVGSSYIEKERRSLEEMYNSLLFKFTLYHSRRPKATRAGFMGKIAQQGTQLLASAKDAYMERLESSDLTPTQKTMMLRVAGIQDTDKKNEIEVSDDDGVLSTASAKRMMKWLAESVRRTLELGSAAETPKDVNVLLGLLMMAMGRVYVETALDAALDVATSQENVKTEPDLSYLPSVRPAVTITSIMARFIQTVLIRLADSNPTVRRNMEAQTRVGIDSIEKKTNSILKTTVDVVVNSVSKTLATQKRTDFRPRDNDLESLVDTLQTPTCLAICTFLDKVATLATQSIDGRNLDMFSSELAMALFRLLFEHFKKFAVNATGGLMVTKDIAKYVSTLKAWPLSRDGEATIEVLTEVGYLFIIGPEALRERSRNLTTAAGTGVSGKKLQKADFKAFVQRREDASSVGVQSVLAGL</sequence>
<feature type="compositionally biased region" description="Gly residues" evidence="6">
    <location>
        <begin position="252"/>
        <end position="264"/>
    </location>
</feature>